<dbReference type="RefSeq" id="XP_020047180.1">
    <property type="nucleotide sequence ID" value="XM_020189141.1"/>
</dbReference>
<keyword evidence="2" id="KW-1185">Reference proteome</keyword>
<protein>
    <submittedName>
        <fullName evidence="1">Uncharacterized protein</fullName>
    </submittedName>
</protein>
<proteinExistence type="predicted"/>
<sequence>MMYNIFPLSRFSHYNNQNQNHNNSASCALKLNSGSNLFKTTTNNASSIFKLIKFKRIKKNVLYCSKCDSNFEVLYINNNSNNYYKKLSTKFNCPNCRCFY</sequence>
<dbReference type="Proteomes" id="UP000095038">
    <property type="component" value="Unassembled WGS sequence"/>
</dbReference>
<evidence type="ECO:0000313" key="2">
    <source>
        <dbReference type="Proteomes" id="UP000095038"/>
    </source>
</evidence>
<name>A0A1D2VHA0_9ASCO</name>
<dbReference type="EMBL" id="KV454481">
    <property type="protein sequence ID" value="ODV60873.1"/>
    <property type="molecule type" value="Genomic_DNA"/>
</dbReference>
<dbReference type="InParanoid" id="A0A1D2VHA0"/>
<evidence type="ECO:0000313" key="1">
    <source>
        <dbReference type="EMBL" id="ODV60873.1"/>
    </source>
</evidence>
<reference evidence="2" key="1">
    <citation type="submission" date="2016-05" db="EMBL/GenBank/DDBJ databases">
        <title>Comparative genomics of biotechnologically important yeasts.</title>
        <authorList>
            <consortium name="DOE Joint Genome Institute"/>
            <person name="Riley R."/>
            <person name="Haridas S."/>
            <person name="Wolfe K.H."/>
            <person name="Lopes M.R."/>
            <person name="Hittinger C.T."/>
            <person name="Goker M."/>
            <person name="Salamov A."/>
            <person name="Wisecaver J."/>
            <person name="Long T.M."/>
            <person name="Aerts A.L."/>
            <person name="Barry K."/>
            <person name="Choi C."/>
            <person name="Clum A."/>
            <person name="Coughlan A.Y."/>
            <person name="Deshpande S."/>
            <person name="Douglass A.P."/>
            <person name="Hanson S.J."/>
            <person name="Klenk H.-P."/>
            <person name="Labutti K."/>
            <person name="Lapidus A."/>
            <person name="Lindquist E."/>
            <person name="Lipzen A."/>
            <person name="Meier-Kolthoff J.P."/>
            <person name="Ohm R.A."/>
            <person name="Otillar R.P."/>
            <person name="Pangilinan J."/>
            <person name="Peng Y."/>
            <person name="Rokas A."/>
            <person name="Rosa C.A."/>
            <person name="Scheuner C."/>
            <person name="Sibirny A.A."/>
            <person name="Slot J.C."/>
            <person name="Stielow J.B."/>
            <person name="Sun H."/>
            <person name="Kurtzman C.P."/>
            <person name="Blackwell M."/>
            <person name="Grigoriev I.V."/>
            <person name="Jeffries T.W."/>
        </authorList>
    </citation>
    <scope>NUCLEOTIDE SEQUENCE [LARGE SCALE GENOMIC DNA]</scope>
    <source>
        <strain evidence="2">DSM 1968</strain>
    </source>
</reference>
<dbReference type="GeneID" id="30962777"/>
<gene>
    <name evidence="1" type="ORF">ASCRUDRAFT_13860</name>
</gene>
<accession>A0A1D2VHA0</accession>
<dbReference type="AlphaFoldDB" id="A0A1D2VHA0"/>
<organism evidence="1 2">
    <name type="scientific">Ascoidea rubescens DSM 1968</name>
    <dbReference type="NCBI Taxonomy" id="1344418"/>
    <lineage>
        <taxon>Eukaryota</taxon>
        <taxon>Fungi</taxon>
        <taxon>Dikarya</taxon>
        <taxon>Ascomycota</taxon>
        <taxon>Saccharomycotina</taxon>
        <taxon>Saccharomycetes</taxon>
        <taxon>Ascoideaceae</taxon>
        <taxon>Ascoidea</taxon>
    </lineage>
</organism>